<name>A0AA85KAW5_TRIRE</name>
<dbReference type="InterPro" id="IPR002913">
    <property type="entry name" value="START_lipid-bd_dom"/>
</dbReference>
<feature type="compositionally biased region" description="Low complexity" evidence="3">
    <location>
        <begin position="85"/>
        <end position="99"/>
    </location>
</feature>
<evidence type="ECO:0000313" key="6">
    <source>
        <dbReference type="WBParaSite" id="TREG1_78310.1"/>
    </source>
</evidence>
<reference evidence="6" key="2">
    <citation type="submission" date="2023-11" db="UniProtKB">
        <authorList>
            <consortium name="WormBaseParasite"/>
        </authorList>
    </citation>
    <scope>IDENTIFICATION</scope>
</reference>
<evidence type="ECO:0000256" key="1">
    <source>
        <dbReference type="ARBA" id="ARBA00022468"/>
    </source>
</evidence>
<dbReference type="GO" id="GO:0030036">
    <property type="term" value="P:actin cytoskeleton organization"/>
    <property type="evidence" value="ECO:0007669"/>
    <property type="project" value="TreeGrafter"/>
</dbReference>
<accession>A0AA85KAW5</accession>
<dbReference type="Gene3D" id="1.10.555.10">
    <property type="entry name" value="Rho GTPase activation protein"/>
    <property type="match status" value="1"/>
</dbReference>
<dbReference type="Gene3D" id="3.30.530.20">
    <property type="match status" value="1"/>
</dbReference>
<reference evidence="5" key="1">
    <citation type="submission" date="2022-06" db="EMBL/GenBank/DDBJ databases">
        <authorList>
            <person name="Berger JAMES D."/>
            <person name="Berger JAMES D."/>
        </authorList>
    </citation>
    <scope>NUCLEOTIDE SEQUENCE [LARGE SCALE GENOMIC DNA]</scope>
</reference>
<feature type="region of interest" description="Disordered" evidence="3">
    <location>
        <begin position="450"/>
        <end position="470"/>
    </location>
</feature>
<evidence type="ECO:0000256" key="2">
    <source>
        <dbReference type="ARBA" id="ARBA00022553"/>
    </source>
</evidence>
<organism evidence="5 6">
    <name type="scientific">Trichobilharzia regenti</name>
    <name type="common">Nasal bird schistosome</name>
    <dbReference type="NCBI Taxonomy" id="157069"/>
    <lineage>
        <taxon>Eukaryota</taxon>
        <taxon>Metazoa</taxon>
        <taxon>Spiralia</taxon>
        <taxon>Lophotrochozoa</taxon>
        <taxon>Platyhelminthes</taxon>
        <taxon>Trematoda</taxon>
        <taxon>Digenea</taxon>
        <taxon>Strigeidida</taxon>
        <taxon>Schistosomatoidea</taxon>
        <taxon>Schistosomatidae</taxon>
        <taxon>Trichobilharzia</taxon>
    </lineage>
</organism>
<dbReference type="SMART" id="SM00324">
    <property type="entry name" value="RhoGAP"/>
    <property type="match status" value="1"/>
</dbReference>
<feature type="region of interest" description="Disordered" evidence="3">
    <location>
        <begin position="1"/>
        <end position="101"/>
    </location>
</feature>
<dbReference type="GO" id="GO:0008289">
    <property type="term" value="F:lipid binding"/>
    <property type="evidence" value="ECO:0007669"/>
    <property type="project" value="InterPro"/>
</dbReference>
<proteinExistence type="predicted"/>
<evidence type="ECO:0000313" key="5">
    <source>
        <dbReference type="Proteomes" id="UP000050795"/>
    </source>
</evidence>
<dbReference type="Pfam" id="PF01852">
    <property type="entry name" value="START"/>
    <property type="match status" value="1"/>
</dbReference>
<dbReference type="Pfam" id="PF00620">
    <property type="entry name" value="RhoGAP"/>
    <property type="match status" value="1"/>
</dbReference>
<keyword evidence="5" id="KW-1185">Reference proteome</keyword>
<dbReference type="InterPro" id="IPR000198">
    <property type="entry name" value="RhoGAP_dom"/>
</dbReference>
<protein>
    <recommendedName>
        <fullName evidence="4">Rho-GAP domain-containing protein</fullName>
    </recommendedName>
</protein>
<dbReference type="PROSITE" id="PS50238">
    <property type="entry name" value="RHOGAP"/>
    <property type="match status" value="1"/>
</dbReference>
<sequence>MPLIVRVEENKTPADVKIKQSTDDASPTVQPIKPGKYTSPRKHPFRWSSRSRPSHKKMVLMHTQSASGGDASHYLTGKEDNSTYQSSGSLQQQQQQQQSTPVKSILNTNNGNNYNVITPIYSSPIISSTASSGLHQPTLSSRMVNNAEIILHDSKSEYDEAAEYTSFWSLSVGQLTILRKLALIQLASLAEKHCSINRSPFSWRFIKYRALLSSGDSNLLANSLITSPLSDKKPFSNSNDETCAARLNSIEPNSIISQQNERIITQLPTHHNVSYSGPVFGQSLSSWQRRLGYPLPPAVVHMMDHLEMNGTTAHGIFRRPGGKLRMLALREEIERDINWKKFDDWQPYDIADLLKQFFRELPECLFTSKLATVLVNVYVCVPNSVQIDLLRWILISLPDENRIVLQKLLYLLNHLSRHSDVTEMSASNLAVCFAPSLYRLIKPPTLSNQGVSLSPRRLRRTTSGPDPKDLADQRAAQLSLSAMINLAPNLFQISCSLLNHSTLLTSLTPIPQDLETIIANGDWPQWIQTSLTDLIRECSSSKSKGWNVINREAMKCYGVDSGANELLDGFEVHYKKIPNSSETKTTPNTLRLWRCSLHIPESNPRTILNRFCEDRTSWDPEVLQMKIIDQISDCVELCEVHLAYTYPQPKCVLHLIRGIQHTLDDGCCAMLSESITNTSFPNVNTSFCVQSTTTPTTTTTITAIGTGTPGMNPCGNSILGHVYEDHVYIRPSNDGQGCRVYLLSRIDLKGYGPDWYINQWGHTLCRRLVNLKRSFQKSKPLPVLVYELDESVNRPSPPPYATITTTTSTTIDDNSQIIPTTIETSSTPTLSGVTTTTTTTTTKTATTTVVINRF</sequence>
<dbReference type="GO" id="GO:0007165">
    <property type="term" value="P:signal transduction"/>
    <property type="evidence" value="ECO:0007669"/>
    <property type="project" value="InterPro"/>
</dbReference>
<evidence type="ECO:0000256" key="3">
    <source>
        <dbReference type="SAM" id="MobiDB-lite"/>
    </source>
</evidence>
<dbReference type="InterPro" id="IPR008936">
    <property type="entry name" value="Rho_GTPase_activation_prot"/>
</dbReference>
<keyword evidence="1" id="KW-0343">GTPase activation</keyword>
<evidence type="ECO:0000259" key="4">
    <source>
        <dbReference type="PROSITE" id="PS50238"/>
    </source>
</evidence>
<keyword evidence="2" id="KW-0597">Phosphoprotein</keyword>
<feature type="domain" description="Rho-GAP" evidence="4">
    <location>
        <begin position="282"/>
        <end position="491"/>
    </location>
</feature>
<dbReference type="PANTHER" id="PTHR12659">
    <property type="entry name" value="RHO-TYPE GTPASE ACTIVATING PROTEIN"/>
    <property type="match status" value="1"/>
</dbReference>
<dbReference type="PANTHER" id="PTHR12659:SF7">
    <property type="entry name" value="CROSSVEINLESS C, ISOFORM C"/>
    <property type="match status" value="1"/>
</dbReference>
<dbReference type="Proteomes" id="UP000050795">
    <property type="component" value="Unassembled WGS sequence"/>
</dbReference>
<dbReference type="WBParaSite" id="TREG1_78310.1">
    <property type="protein sequence ID" value="TREG1_78310.1"/>
    <property type="gene ID" value="TREG1_78310"/>
</dbReference>
<dbReference type="GO" id="GO:0005096">
    <property type="term" value="F:GTPase activator activity"/>
    <property type="evidence" value="ECO:0007669"/>
    <property type="project" value="UniProtKB-KW"/>
</dbReference>
<dbReference type="AlphaFoldDB" id="A0AA85KAW5"/>
<dbReference type="GO" id="GO:0035023">
    <property type="term" value="P:regulation of Rho protein signal transduction"/>
    <property type="evidence" value="ECO:0007669"/>
    <property type="project" value="TreeGrafter"/>
</dbReference>
<feature type="compositionally biased region" description="Basic and acidic residues" evidence="3">
    <location>
        <begin position="1"/>
        <end position="22"/>
    </location>
</feature>
<dbReference type="InterPro" id="IPR023393">
    <property type="entry name" value="START-like_dom_sf"/>
</dbReference>
<dbReference type="SUPFAM" id="SSF48350">
    <property type="entry name" value="GTPase activation domain, GAP"/>
    <property type="match status" value="1"/>
</dbReference>
<dbReference type="SUPFAM" id="SSF55961">
    <property type="entry name" value="Bet v1-like"/>
    <property type="match status" value="1"/>
</dbReference>